<evidence type="ECO:0000313" key="1">
    <source>
        <dbReference type="EMBL" id="KAJ7027259.1"/>
    </source>
</evidence>
<dbReference type="AlphaFoldDB" id="A0AAD6SG04"/>
<sequence length="441" mass="50055">MDCRHCGKRTVVEKPVGNYTANVKVNGRRQPGSGKAPTGVEHYTANVKVNGKRQWGSRITPLKARLTSRAQKLHRSTYKSICGIQGSVVKSCVGVRLRRGRRGWFAWRQDDGGGGRRRERWPKREIRSQPFQYGDTNPFFAAVLAQQSIINLPNPYVRDGPGLVYVVRRVRKRIYDLRRAGRILRTTYLRQMQIKAGHTNRFSRRRSQYKRCNSSHVILWSCHFYTYERMLLECLVHGSLPPVIREDCGCSVNHHEFVDYNAAGGVRGVCRLIKEWQGRMGELVDSPTKELLLLMAVGSSTRVSIYVLVFGAAPSPPQSPVPANPCKRSRPMYTHGDWARGHDVVFKPAKKPVERALYTEVLDHQFPLRQLLHASSRLKSASFRRPRALSPAEGNLGLELEASAFRLGLELDASAFRKGRLALWKVFVMVKAENTENLLTL</sequence>
<dbReference type="EMBL" id="JARJCM010000126">
    <property type="protein sequence ID" value="KAJ7027259.1"/>
    <property type="molecule type" value="Genomic_DNA"/>
</dbReference>
<reference evidence="1" key="1">
    <citation type="submission" date="2023-03" db="EMBL/GenBank/DDBJ databases">
        <title>Massive genome expansion in bonnet fungi (Mycena s.s.) driven by repeated elements and novel gene families across ecological guilds.</title>
        <authorList>
            <consortium name="Lawrence Berkeley National Laboratory"/>
            <person name="Harder C.B."/>
            <person name="Miyauchi S."/>
            <person name="Viragh M."/>
            <person name="Kuo A."/>
            <person name="Thoen E."/>
            <person name="Andreopoulos B."/>
            <person name="Lu D."/>
            <person name="Skrede I."/>
            <person name="Drula E."/>
            <person name="Henrissat B."/>
            <person name="Morin E."/>
            <person name="Kohler A."/>
            <person name="Barry K."/>
            <person name="LaButti K."/>
            <person name="Morin E."/>
            <person name="Salamov A."/>
            <person name="Lipzen A."/>
            <person name="Mereny Z."/>
            <person name="Hegedus B."/>
            <person name="Baldrian P."/>
            <person name="Stursova M."/>
            <person name="Weitz H."/>
            <person name="Taylor A."/>
            <person name="Grigoriev I.V."/>
            <person name="Nagy L.G."/>
            <person name="Martin F."/>
            <person name="Kauserud H."/>
        </authorList>
    </citation>
    <scope>NUCLEOTIDE SEQUENCE</scope>
    <source>
        <strain evidence="1">CBHHK200</strain>
    </source>
</reference>
<name>A0AAD6SG04_9AGAR</name>
<keyword evidence="2" id="KW-1185">Reference proteome</keyword>
<proteinExistence type="predicted"/>
<gene>
    <name evidence="1" type="ORF">C8F04DRAFT_1189695</name>
</gene>
<protein>
    <submittedName>
        <fullName evidence="1">Uncharacterized protein</fullName>
    </submittedName>
</protein>
<dbReference type="Proteomes" id="UP001218188">
    <property type="component" value="Unassembled WGS sequence"/>
</dbReference>
<accession>A0AAD6SG04</accession>
<organism evidence="1 2">
    <name type="scientific">Mycena alexandri</name>
    <dbReference type="NCBI Taxonomy" id="1745969"/>
    <lineage>
        <taxon>Eukaryota</taxon>
        <taxon>Fungi</taxon>
        <taxon>Dikarya</taxon>
        <taxon>Basidiomycota</taxon>
        <taxon>Agaricomycotina</taxon>
        <taxon>Agaricomycetes</taxon>
        <taxon>Agaricomycetidae</taxon>
        <taxon>Agaricales</taxon>
        <taxon>Marasmiineae</taxon>
        <taxon>Mycenaceae</taxon>
        <taxon>Mycena</taxon>
    </lineage>
</organism>
<comment type="caution">
    <text evidence="1">The sequence shown here is derived from an EMBL/GenBank/DDBJ whole genome shotgun (WGS) entry which is preliminary data.</text>
</comment>
<evidence type="ECO:0000313" key="2">
    <source>
        <dbReference type="Proteomes" id="UP001218188"/>
    </source>
</evidence>